<keyword evidence="3" id="KW-1185">Reference proteome</keyword>
<sequence length="82" mass="9666">MENVVDCQLMEEKSNGKSLFTLIYFSHNARDFKHYDFEAESDMSGEVVKKVNHIIRSKIGGVRSEYLATKEKKLEKRRSFKY</sequence>
<accession>A0ABN8LN02</accession>
<evidence type="ECO:0000313" key="3">
    <source>
        <dbReference type="Proteomes" id="UP001159427"/>
    </source>
</evidence>
<evidence type="ECO:0000259" key="1">
    <source>
        <dbReference type="Pfam" id="PF16979"/>
    </source>
</evidence>
<name>A0ABN8LN02_9CNID</name>
<dbReference type="EMBL" id="CALNXI010000051">
    <property type="protein sequence ID" value="CAH3016935.1"/>
    <property type="molecule type" value="Genomic_DNA"/>
</dbReference>
<feature type="domain" description="SIN1-type PH" evidence="1">
    <location>
        <begin position="1"/>
        <end position="55"/>
    </location>
</feature>
<gene>
    <name evidence="2" type="ORF">PEVE_00034041</name>
</gene>
<dbReference type="Proteomes" id="UP001159427">
    <property type="component" value="Unassembled WGS sequence"/>
</dbReference>
<organism evidence="2 3">
    <name type="scientific">Porites evermanni</name>
    <dbReference type="NCBI Taxonomy" id="104178"/>
    <lineage>
        <taxon>Eukaryota</taxon>
        <taxon>Metazoa</taxon>
        <taxon>Cnidaria</taxon>
        <taxon>Anthozoa</taxon>
        <taxon>Hexacorallia</taxon>
        <taxon>Scleractinia</taxon>
        <taxon>Fungiina</taxon>
        <taxon>Poritidae</taxon>
        <taxon>Porites</taxon>
    </lineage>
</organism>
<dbReference type="Pfam" id="PF16979">
    <property type="entry name" value="SIN1_PH"/>
    <property type="match status" value="1"/>
</dbReference>
<protein>
    <recommendedName>
        <fullName evidence="1">SIN1-type PH domain-containing protein</fullName>
    </recommendedName>
</protein>
<dbReference type="InterPro" id="IPR031313">
    <property type="entry name" value="Sin1_PH_dom"/>
</dbReference>
<evidence type="ECO:0000313" key="2">
    <source>
        <dbReference type="EMBL" id="CAH3016935.1"/>
    </source>
</evidence>
<proteinExistence type="predicted"/>
<dbReference type="InterPro" id="IPR011993">
    <property type="entry name" value="PH-like_dom_sf"/>
</dbReference>
<dbReference type="Gene3D" id="2.30.29.30">
    <property type="entry name" value="Pleckstrin-homology domain (PH domain)/Phosphotyrosine-binding domain (PTB)"/>
    <property type="match status" value="1"/>
</dbReference>
<reference evidence="2 3" key="1">
    <citation type="submission" date="2022-05" db="EMBL/GenBank/DDBJ databases">
        <authorList>
            <consortium name="Genoscope - CEA"/>
            <person name="William W."/>
        </authorList>
    </citation>
    <scope>NUCLEOTIDE SEQUENCE [LARGE SCALE GENOMIC DNA]</scope>
</reference>
<comment type="caution">
    <text evidence="2">The sequence shown here is derived from an EMBL/GenBank/DDBJ whole genome shotgun (WGS) entry which is preliminary data.</text>
</comment>